<protein>
    <recommendedName>
        <fullName evidence="3">Sulfotransferase family protein</fullName>
    </recommendedName>
</protein>
<evidence type="ECO:0008006" key="3">
    <source>
        <dbReference type="Google" id="ProtNLM"/>
    </source>
</evidence>
<name>A0ABT4J5N4_9RHOB</name>
<evidence type="ECO:0000313" key="2">
    <source>
        <dbReference type="Proteomes" id="UP001149822"/>
    </source>
</evidence>
<dbReference type="Proteomes" id="UP001149822">
    <property type="component" value="Unassembled WGS sequence"/>
</dbReference>
<dbReference type="Gene3D" id="3.40.50.300">
    <property type="entry name" value="P-loop containing nucleotide triphosphate hydrolases"/>
    <property type="match status" value="1"/>
</dbReference>
<proteinExistence type="predicted"/>
<evidence type="ECO:0000313" key="1">
    <source>
        <dbReference type="EMBL" id="MCZ0962437.1"/>
    </source>
</evidence>
<dbReference type="EMBL" id="JAPTYD010000016">
    <property type="protein sequence ID" value="MCZ0962437.1"/>
    <property type="molecule type" value="Genomic_DNA"/>
</dbReference>
<accession>A0ABT4J5N4</accession>
<keyword evidence="2" id="KW-1185">Reference proteome</keyword>
<dbReference type="InterPro" id="IPR027417">
    <property type="entry name" value="P-loop_NTPase"/>
</dbReference>
<dbReference type="RefSeq" id="WP_268942460.1">
    <property type="nucleotide sequence ID" value="NZ_JAPTYD010000016.1"/>
</dbReference>
<dbReference type="SUPFAM" id="SSF52540">
    <property type="entry name" value="P-loop containing nucleoside triphosphate hydrolases"/>
    <property type="match status" value="1"/>
</dbReference>
<reference evidence="1" key="1">
    <citation type="submission" date="2022-12" db="EMBL/GenBank/DDBJ databases">
        <title>Paracoccus sp. EF6 isolated from a lake water.</title>
        <authorList>
            <person name="Liu H."/>
        </authorList>
    </citation>
    <scope>NUCLEOTIDE SEQUENCE</scope>
    <source>
        <strain evidence="1">EF6</strain>
    </source>
</reference>
<comment type="caution">
    <text evidence="1">The sequence shown here is derived from an EMBL/GenBank/DDBJ whole genome shotgun (WGS) entry which is preliminary data.</text>
</comment>
<organism evidence="1 2">
    <name type="scientific">Paracoccus benzoatiresistens</name>
    <dbReference type="NCBI Taxonomy" id="2997341"/>
    <lineage>
        <taxon>Bacteria</taxon>
        <taxon>Pseudomonadati</taxon>
        <taxon>Pseudomonadota</taxon>
        <taxon>Alphaproteobacteria</taxon>
        <taxon>Rhodobacterales</taxon>
        <taxon>Paracoccaceae</taxon>
        <taxon>Paracoccus</taxon>
    </lineage>
</organism>
<sequence length="222" mass="24750">MRIVYTVRHQADYIQSIWLQLAVIGKAPRFEPFLEAALAQHLASGLWVDHGKVIDHVLTGFSPDQLVILDHEATRCHPDGVAGLFLDLMGSPLRFADLQDLEPREADVSPDPLATWLAHSTRWPSPSGAGLVRAFQTSLDHIRERHGRKRTTLYSRAQYRQIEETFAADNDKLAGWLQANQPGTTLSPPAAPDTLLFREDLTIADWIGLTRQVAMGRAKDGD</sequence>
<gene>
    <name evidence="1" type="ORF">OU682_12485</name>
</gene>